<dbReference type="NCBIfam" id="TIGR00259">
    <property type="entry name" value="thylakoid_BtpA"/>
    <property type="match status" value="1"/>
</dbReference>
<accession>A0A078KS11</accession>
<reference evidence="3" key="1">
    <citation type="submission" date="2014-07" db="EMBL/GenBank/DDBJ databases">
        <authorList>
            <person name="Wibberg D."/>
        </authorList>
    </citation>
    <scope>NUCLEOTIDE SEQUENCE [LARGE SCALE GENOMIC DNA]</scope>
    <source>
        <strain evidence="3">DG5</strain>
    </source>
</reference>
<dbReference type="InterPro" id="IPR013785">
    <property type="entry name" value="Aldolase_TIM"/>
</dbReference>
<dbReference type="PANTHER" id="PTHR21381">
    <property type="entry name" value="ZGC:162297"/>
    <property type="match status" value="1"/>
</dbReference>
<dbReference type="HOGENOM" id="CLU_075239_1_0_9"/>
<gene>
    <name evidence="2" type="ORF">CCDG5_0765</name>
</gene>
<protein>
    <submittedName>
        <fullName evidence="2">Photosystem I assembly BtpA</fullName>
    </submittedName>
</protein>
<proteinExistence type="inferred from homology"/>
<dbReference type="PATRIC" id="fig|29343.3.peg.802"/>
<comment type="similarity">
    <text evidence="1">Belongs to the BtpA family.</text>
</comment>
<dbReference type="OrthoDB" id="9791357at2"/>
<dbReference type="Pfam" id="PF03437">
    <property type="entry name" value="BtpA"/>
    <property type="match status" value="1"/>
</dbReference>
<evidence type="ECO:0000313" key="2">
    <source>
        <dbReference type="EMBL" id="CDZ23894.1"/>
    </source>
</evidence>
<dbReference type="Gene3D" id="3.20.20.70">
    <property type="entry name" value="Aldolase class I"/>
    <property type="match status" value="1"/>
</dbReference>
<dbReference type="AlphaFoldDB" id="A0A078KS11"/>
<sequence>MSNAVMFQEGNNLIGMVHLLPLPGSAGFDGDMEKVYNRALEDAKTLKENGIKMLMVENFSDAPYGKTLTIEQATALAAVTAVIKHETNLPVGIDAAFCDYKAALAGAKAAMADFVRLAVFVDTVVCFAGIIEPCCSYAVPYRKSIGAENVKIFADVQVKHTHMLIKDVDIVESAQVAQSSGADAIIVTGLATGSETPIETVKRVKAAVKCPVIIGSGLNAQNAKSQLSIADAAIVGSSLKTDGKIDGAKVRELVDSLK</sequence>
<dbReference type="Proteomes" id="UP000032431">
    <property type="component" value="Chromosome I"/>
</dbReference>
<dbReference type="STRING" id="29343.CCDG5_0765"/>
<dbReference type="SUPFAM" id="SSF51366">
    <property type="entry name" value="Ribulose-phoshate binding barrel"/>
    <property type="match status" value="1"/>
</dbReference>
<dbReference type="InterPro" id="IPR005137">
    <property type="entry name" value="BtpA"/>
</dbReference>
<name>A0A078KS11_9FIRM</name>
<dbReference type="InterPro" id="IPR011060">
    <property type="entry name" value="RibuloseP-bd_barrel"/>
</dbReference>
<dbReference type="PIRSF" id="PIRSF005956">
    <property type="entry name" value="BtpA"/>
    <property type="match status" value="1"/>
</dbReference>
<organism evidence="2 3">
    <name type="scientific">[Clostridium] cellulosi</name>
    <dbReference type="NCBI Taxonomy" id="29343"/>
    <lineage>
        <taxon>Bacteria</taxon>
        <taxon>Bacillati</taxon>
        <taxon>Bacillota</taxon>
        <taxon>Clostridia</taxon>
        <taxon>Eubacteriales</taxon>
        <taxon>Oscillospiraceae</taxon>
        <taxon>Oscillospiraceae incertae sedis</taxon>
    </lineage>
</organism>
<dbReference type="PANTHER" id="PTHR21381:SF3">
    <property type="entry name" value="SGC REGION PROTEIN SGCQ-RELATED"/>
    <property type="match status" value="1"/>
</dbReference>
<dbReference type="KEGG" id="ccel:CCDG5_0765"/>
<dbReference type="EMBL" id="LM995447">
    <property type="protein sequence ID" value="CDZ23894.1"/>
    <property type="molecule type" value="Genomic_DNA"/>
</dbReference>
<evidence type="ECO:0000313" key="3">
    <source>
        <dbReference type="Proteomes" id="UP000032431"/>
    </source>
</evidence>
<keyword evidence="3" id="KW-1185">Reference proteome</keyword>
<evidence type="ECO:0000256" key="1">
    <source>
        <dbReference type="ARBA" id="ARBA00006007"/>
    </source>
</evidence>